<evidence type="ECO:0000313" key="1">
    <source>
        <dbReference type="EMBL" id="KWF25757.1"/>
    </source>
</evidence>
<gene>
    <name evidence="1" type="ORF">WT56_21490</name>
</gene>
<dbReference type="Proteomes" id="UP000062912">
    <property type="component" value="Unassembled WGS sequence"/>
</dbReference>
<evidence type="ECO:0000313" key="2">
    <source>
        <dbReference type="Proteomes" id="UP000062912"/>
    </source>
</evidence>
<dbReference type="AlphaFoldDB" id="A0A132ECW5"/>
<dbReference type="EMBL" id="LPJR01000050">
    <property type="protein sequence ID" value="KWF25757.1"/>
    <property type="molecule type" value="Genomic_DNA"/>
</dbReference>
<organism evidence="1 2">
    <name type="scientific">Burkholderia pseudomultivorans</name>
    <dbReference type="NCBI Taxonomy" id="1207504"/>
    <lineage>
        <taxon>Bacteria</taxon>
        <taxon>Pseudomonadati</taxon>
        <taxon>Pseudomonadota</taxon>
        <taxon>Betaproteobacteria</taxon>
        <taxon>Burkholderiales</taxon>
        <taxon>Burkholderiaceae</taxon>
        <taxon>Burkholderia</taxon>
        <taxon>Burkholderia cepacia complex</taxon>
    </lineage>
</organism>
<proteinExistence type="predicted"/>
<protein>
    <recommendedName>
        <fullName evidence="3">Bacteriocin</fullName>
    </recommendedName>
</protein>
<comment type="caution">
    <text evidence="1">The sequence shown here is derived from an EMBL/GenBank/DDBJ whole genome shotgun (WGS) entry which is preliminary data.</text>
</comment>
<dbReference type="RefSeq" id="WP_006402740.1">
    <property type="nucleotide sequence ID" value="NZ_LOXO01000036.1"/>
</dbReference>
<evidence type="ECO:0008006" key="3">
    <source>
        <dbReference type="Google" id="ProtNLM"/>
    </source>
</evidence>
<reference evidence="1 2" key="1">
    <citation type="submission" date="2015-11" db="EMBL/GenBank/DDBJ databases">
        <title>Expanding the genomic diversity of Burkholderia species for the development of highly accurate diagnostics.</title>
        <authorList>
            <person name="Sahl J."/>
            <person name="Keim P."/>
            <person name="Wagner D."/>
        </authorList>
    </citation>
    <scope>NUCLEOTIDE SEQUENCE [LARGE SCALE GENOMIC DNA]</scope>
    <source>
        <strain evidence="1 2">MSMB368WGS</strain>
    </source>
</reference>
<name>A0A132ECW5_9BURK</name>
<accession>A0A132ECW5</accession>
<sequence>MRVLTKEEISHASGAITCTLNPNPINYAELGGAIALGALGGNWPGAILGGGINYLSQSWNCVWR</sequence>